<dbReference type="Pfam" id="PF12928">
    <property type="entry name" value="tRNA_int_end_N2"/>
    <property type="match status" value="1"/>
</dbReference>
<keyword evidence="5" id="KW-1185">Reference proteome</keyword>
<dbReference type="InterPro" id="IPR024336">
    <property type="entry name" value="tRNA_splic_suSen54_N"/>
</dbReference>
<evidence type="ECO:0000256" key="1">
    <source>
        <dbReference type="ARBA" id="ARBA00005736"/>
    </source>
</evidence>
<reference evidence="4" key="2">
    <citation type="journal article" date="2023" name="Plants (Basel)">
        <title>Annotation of the Turnera subulata (Passifloraceae) Draft Genome Reveals the S-Locus Evolved after the Divergence of Turneroideae from Passifloroideae in a Stepwise Manner.</title>
        <authorList>
            <person name="Henning P.M."/>
            <person name="Roalson E.H."/>
            <person name="Mir W."/>
            <person name="McCubbin A.G."/>
            <person name="Shore J.S."/>
        </authorList>
    </citation>
    <scope>NUCLEOTIDE SEQUENCE</scope>
    <source>
        <strain evidence="4">F60SS</strain>
    </source>
</reference>
<evidence type="ECO:0000256" key="2">
    <source>
        <dbReference type="ARBA" id="ARBA00022694"/>
    </source>
</evidence>
<keyword evidence="2" id="KW-0819">tRNA processing</keyword>
<evidence type="ECO:0000313" key="4">
    <source>
        <dbReference type="EMBL" id="KAJ4847300.1"/>
    </source>
</evidence>
<gene>
    <name evidence="4" type="ORF">Tsubulata_031987</name>
</gene>
<feature type="domain" description="tRNA-splicing endonuclease subunit Sen54 N-terminal" evidence="3">
    <location>
        <begin position="37"/>
        <end position="90"/>
    </location>
</feature>
<reference evidence="4" key="1">
    <citation type="submission" date="2022-02" db="EMBL/GenBank/DDBJ databases">
        <authorList>
            <person name="Henning P.M."/>
            <person name="McCubbin A.G."/>
            <person name="Shore J.S."/>
        </authorList>
    </citation>
    <scope>NUCLEOTIDE SEQUENCE</scope>
    <source>
        <strain evidence="4">F60SS</strain>
        <tissue evidence="4">Leaves</tissue>
    </source>
</reference>
<evidence type="ECO:0000259" key="3">
    <source>
        <dbReference type="Pfam" id="PF12928"/>
    </source>
</evidence>
<sequence length="239" mass="27147">MERDWETYPGEVSDSEVDLRDSNDDELYYSSASLPRSNLSKARWNRATGMAHVVEQKGKMWITTGIIRAGINYCSLEETLYLVEIGALILMDDKDSCISLEDLYMKVAEEKDGCCWERFCAYKHLKSLGYIVGQHGVPWSVKDVTSTTEIEDVTAKMVANLQFDEMRPVFDVYLPNSKFRKSAPGDPAFVVCLSRSNPPSRLKLETLERQYGIPMKICHVDHGHASFFSFDKVDLPVLP</sequence>
<comment type="caution">
    <text evidence="4">The sequence shown here is derived from an EMBL/GenBank/DDBJ whole genome shotgun (WGS) entry which is preliminary data.</text>
</comment>
<dbReference type="EMBL" id="JAKUCV010001204">
    <property type="protein sequence ID" value="KAJ4847300.1"/>
    <property type="molecule type" value="Genomic_DNA"/>
</dbReference>
<dbReference type="Gene3D" id="3.40.1350.150">
    <property type="match status" value="1"/>
</dbReference>
<organism evidence="4 5">
    <name type="scientific">Turnera subulata</name>
    <dbReference type="NCBI Taxonomy" id="218843"/>
    <lineage>
        <taxon>Eukaryota</taxon>
        <taxon>Viridiplantae</taxon>
        <taxon>Streptophyta</taxon>
        <taxon>Embryophyta</taxon>
        <taxon>Tracheophyta</taxon>
        <taxon>Spermatophyta</taxon>
        <taxon>Magnoliopsida</taxon>
        <taxon>eudicotyledons</taxon>
        <taxon>Gunneridae</taxon>
        <taxon>Pentapetalae</taxon>
        <taxon>rosids</taxon>
        <taxon>fabids</taxon>
        <taxon>Malpighiales</taxon>
        <taxon>Passifloraceae</taxon>
        <taxon>Turnera</taxon>
    </lineage>
</organism>
<dbReference type="PANTHER" id="PTHR21027">
    <property type="entry name" value="TRNA-SPLICING ENDONUCLEASE SUBUNIT SEN54"/>
    <property type="match status" value="1"/>
</dbReference>
<name>A0A9Q0GC55_9ROSI</name>
<dbReference type="GO" id="GO:0000214">
    <property type="term" value="C:tRNA-intron endonuclease complex"/>
    <property type="evidence" value="ECO:0007669"/>
    <property type="project" value="TreeGrafter"/>
</dbReference>
<protein>
    <recommendedName>
        <fullName evidence="3">tRNA-splicing endonuclease subunit Sen54 N-terminal domain-containing protein</fullName>
    </recommendedName>
</protein>
<dbReference type="Proteomes" id="UP001141552">
    <property type="component" value="Unassembled WGS sequence"/>
</dbReference>
<dbReference type="PANTHER" id="PTHR21027:SF1">
    <property type="entry name" value="TRNA-SPLICING ENDONUCLEASE SUBUNIT SEN54"/>
    <property type="match status" value="1"/>
</dbReference>
<comment type="similarity">
    <text evidence="1">Belongs to the SEN54 family.</text>
</comment>
<dbReference type="OrthoDB" id="408683at2759"/>
<proteinExistence type="inferred from homology"/>
<dbReference type="InterPro" id="IPR024337">
    <property type="entry name" value="tRNA_splic_suSen54"/>
</dbReference>
<dbReference type="AlphaFoldDB" id="A0A9Q0GC55"/>
<dbReference type="GO" id="GO:0000379">
    <property type="term" value="P:tRNA-type intron splice site recognition and cleavage"/>
    <property type="evidence" value="ECO:0007669"/>
    <property type="project" value="TreeGrafter"/>
</dbReference>
<evidence type="ECO:0000313" key="5">
    <source>
        <dbReference type="Proteomes" id="UP001141552"/>
    </source>
</evidence>
<accession>A0A9Q0GC55</accession>